<dbReference type="InterPro" id="IPR044859">
    <property type="entry name" value="Allene_oxi_cyc_Dirigent"/>
</dbReference>
<dbReference type="Proteomes" id="UP001499884">
    <property type="component" value="Unassembled WGS sequence"/>
</dbReference>
<organism evidence="2 3">
    <name type="scientific">Streptomyces tremellae</name>
    <dbReference type="NCBI Taxonomy" id="1124239"/>
    <lineage>
        <taxon>Bacteria</taxon>
        <taxon>Bacillati</taxon>
        <taxon>Actinomycetota</taxon>
        <taxon>Actinomycetes</taxon>
        <taxon>Kitasatosporales</taxon>
        <taxon>Streptomycetaceae</taxon>
        <taxon>Streptomyces</taxon>
    </lineage>
</organism>
<evidence type="ECO:0000256" key="1">
    <source>
        <dbReference type="SAM" id="SignalP"/>
    </source>
</evidence>
<keyword evidence="3" id="KW-1185">Reference proteome</keyword>
<name>A0ABP7FG63_9ACTN</name>
<dbReference type="InterPro" id="IPR006311">
    <property type="entry name" value="TAT_signal"/>
</dbReference>
<gene>
    <name evidence="2" type="ORF">GCM10023082_39800</name>
</gene>
<proteinExistence type="predicted"/>
<accession>A0ABP7FG63</accession>
<comment type="caution">
    <text evidence="2">The sequence shown here is derived from an EMBL/GenBank/DDBJ whole genome shotgun (WGS) entry which is preliminary data.</text>
</comment>
<dbReference type="EMBL" id="BAABEP010000028">
    <property type="protein sequence ID" value="GAA3738634.1"/>
    <property type="molecule type" value="Genomic_DNA"/>
</dbReference>
<feature type="signal peptide" evidence="1">
    <location>
        <begin position="1"/>
        <end position="36"/>
    </location>
</feature>
<protein>
    <recommendedName>
        <fullName evidence="4">Dirigent protein</fullName>
    </recommendedName>
</protein>
<feature type="chain" id="PRO_5047397792" description="Dirigent protein" evidence="1">
    <location>
        <begin position="37"/>
        <end position="161"/>
    </location>
</feature>
<dbReference type="Gene3D" id="2.40.480.10">
    <property type="entry name" value="Allene oxide cyclase-like"/>
    <property type="match status" value="1"/>
</dbReference>
<evidence type="ECO:0000313" key="2">
    <source>
        <dbReference type="EMBL" id="GAA3738634.1"/>
    </source>
</evidence>
<evidence type="ECO:0000313" key="3">
    <source>
        <dbReference type="Proteomes" id="UP001499884"/>
    </source>
</evidence>
<reference evidence="3" key="1">
    <citation type="journal article" date="2019" name="Int. J. Syst. Evol. Microbiol.">
        <title>The Global Catalogue of Microorganisms (GCM) 10K type strain sequencing project: providing services to taxonomists for standard genome sequencing and annotation.</title>
        <authorList>
            <consortium name="The Broad Institute Genomics Platform"/>
            <consortium name="The Broad Institute Genome Sequencing Center for Infectious Disease"/>
            <person name="Wu L."/>
            <person name="Ma J."/>
        </authorList>
    </citation>
    <scope>NUCLEOTIDE SEQUENCE [LARGE SCALE GENOMIC DNA]</scope>
    <source>
        <strain evidence="3">JCM 30846</strain>
    </source>
</reference>
<evidence type="ECO:0008006" key="4">
    <source>
        <dbReference type="Google" id="ProtNLM"/>
    </source>
</evidence>
<dbReference type="RefSeq" id="WP_345649109.1">
    <property type="nucleotide sequence ID" value="NZ_BAABEP010000028.1"/>
</dbReference>
<keyword evidence="1" id="KW-0732">Signal</keyword>
<dbReference type="PROSITE" id="PS51318">
    <property type="entry name" value="TAT"/>
    <property type="match status" value="1"/>
</dbReference>
<sequence>MSRERSRRTVARLAAAAAAVTAVATAGLASWQPAQADTGRRIDVTAVKRADTQPRDVREGDSWVTYLDVYESGTERRVGDGSARCSAVLVDGRGMITQCQRVLRMRGGDLALSAMIDRFGPGPYTGDGAVVGGTGAFRDASGQARVTMSGRTVSFRIDLDD</sequence>